<evidence type="ECO:0000313" key="2">
    <source>
        <dbReference type="EMBL" id="QJW91472.1"/>
    </source>
</evidence>
<reference evidence="2 3" key="1">
    <citation type="submission" date="2020-05" db="EMBL/GenBank/DDBJ databases">
        <title>Genome sequencing of Spirosoma sp. TS118.</title>
        <authorList>
            <person name="Lee J.-H."/>
            <person name="Jeong S."/>
            <person name="Zhao L."/>
            <person name="Jung J.-H."/>
            <person name="Kim M.-K."/>
            <person name="Lim S."/>
        </authorList>
    </citation>
    <scope>NUCLEOTIDE SEQUENCE [LARGE SCALE GENOMIC DNA]</scope>
    <source>
        <strain evidence="2 3">TS118</strain>
    </source>
</reference>
<dbReference type="Proteomes" id="UP000502756">
    <property type="component" value="Chromosome"/>
</dbReference>
<protein>
    <submittedName>
        <fullName evidence="2">Uncharacterized protein</fullName>
    </submittedName>
</protein>
<sequence>MRCNHVNIWHILSPDRLSAVLIWLGAGLAAGLLLHSWWQSEQSYAQFRLRVDPPRPYASEAPCREHPYYHDALHRLSPAKSRFYPARTVRCAV</sequence>
<keyword evidence="1" id="KW-0472">Membrane</keyword>
<dbReference type="AlphaFoldDB" id="A0A6M5YER0"/>
<organism evidence="2 3">
    <name type="scientific">Spirosoma taeanense</name>
    <dbReference type="NCBI Taxonomy" id="2735870"/>
    <lineage>
        <taxon>Bacteria</taxon>
        <taxon>Pseudomonadati</taxon>
        <taxon>Bacteroidota</taxon>
        <taxon>Cytophagia</taxon>
        <taxon>Cytophagales</taxon>
        <taxon>Cytophagaceae</taxon>
        <taxon>Spirosoma</taxon>
    </lineage>
</organism>
<keyword evidence="1" id="KW-1133">Transmembrane helix</keyword>
<dbReference type="EMBL" id="CP053435">
    <property type="protein sequence ID" value="QJW91472.1"/>
    <property type="molecule type" value="Genomic_DNA"/>
</dbReference>
<dbReference type="RefSeq" id="WP_171741323.1">
    <property type="nucleotide sequence ID" value="NZ_CP053435.1"/>
</dbReference>
<gene>
    <name evidence="2" type="ORF">HNV11_19850</name>
</gene>
<accession>A0A6M5YER0</accession>
<evidence type="ECO:0000256" key="1">
    <source>
        <dbReference type="SAM" id="Phobius"/>
    </source>
</evidence>
<keyword evidence="1" id="KW-0812">Transmembrane</keyword>
<feature type="transmembrane region" description="Helical" evidence="1">
    <location>
        <begin position="20"/>
        <end position="38"/>
    </location>
</feature>
<proteinExistence type="predicted"/>
<dbReference type="KEGG" id="stae:HNV11_19850"/>
<name>A0A6M5YER0_9BACT</name>
<keyword evidence="3" id="KW-1185">Reference proteome</keyword>
<evidence type="ECO:0000313" key="3">
    <source>
        <dbReference type="Proteomes" id="UP000502756"/>
    </source>
</evidence>